<dbReference type="AlphaFoldDB" id="A0A248VZM8"/>
<dbReference type="RefSeq" id="WP_025647959.1">
    <property type="nucleotide sequence ID" value="NZ_CP022992.1"/>
</dbReference>
<dbReference type="InterPro" id="IPR029058">
    <property type="entry name" value="AB_hydrolase_fold"/>
</dbReference>
<keyword evidence="4" id="KW-1185">Reference proteome</keyword>
<dbReference type="PRINTS" id="PR00412">
    <property type="entry name" value="EPOXHYDRLASE"/>
</dbReference>
<dbReference type="GO" id="GO:0016020">
    <property type="term" value="C:membrane"/>
    <property type="evidence" value="ECO:0007669"/>
    <property type="project" value="TreeGrafter"/>
</dbReference>
<proteinExistence type="predicted"/>
<protein>
    <submittedName>
        <fullName evidence="3">2-hydroxy-6-oxo-2,4-heptadienoate hydrolase</fullName>
    </submittedName>
</protein>
<dbReference type="SUPFAM" id="SSF53474">
    <property type="entry name" value="alpha/beta-Hydrolases"/>
    <property type="match status" value="1"/>
</dbReference>
<dbReference type="Pfam" id="PF00561">
    <property type="entry name" value="Abhydrolase_1"/>
    <property type="match status" value="1"/>
</dbReference>
<accession>A0A248VZM8</accession>
<dbReference type="GO" id="GO:0016787">
    <property type="term" value="F:hydrolase activity"/>
    <property type="evidence" value="ECO:0007669"/>
    <property type="project" value="UniProtKB-KW"/>
</dbReference>
<reference evidence="3 4" key="1">
    <citation type="submission" date="2017-08" db="EMBL/GenBank/DDBJ databases">
        <title>Identification and genetic characteristics of simultaneous BTEX- and naphthalene-degrading Paraburkholderia sp. BN5 isolated from petroleum-contaminated soil.</title>
        <authorList>
            <person name="Lee Y."/>
            <person name="Jeon C.O."/>
        </authorList>
    </citation>
    <scope>NUCLEOTIDE SEQUENCE [LARGE SCALE GENOMIC DNA]</scope>
    <source>
        <strain evidence="3 4">BN5</strain>
        <plasmid evidence="3 4">pBN2</plasmid>
    </source>
</reference>
<dbReference type="Proteomes" id="UP000215158">
    <property type="component" value="Plasmid pBN2"/>
</dbReference>
<dbReference type="PANTHER" id="PTHR43798">
    <property type="entry name" value="MONOACYLGLYCEROL LIPASE"/>
    <property type="match status" value="1"/>
</dbReference>
<evidence type="ECO:0000313" key="4">
    <source>
        <dbReference type="Proteomes" id="UP000215158"/>
    </source>
</evidence>
<name>A0A248VZM8_9BURK</name>
<sequence>MSDSLEIANTVTAYGIKTNYHDRGQGVPVLLIHGSGPGVTAWANWRLTIPELAKQFRVIAPDMVGFGYTERPEGIQYDMDTWVGHALGLLDALGIDKAHVVGNSFGGALALALAIRAPERVRRLVLMGSVGISFPITEGLDKVWGYVPSIDNMRELLDVFAFDRNLVNDGLARLRYEASIRPNFQEAFSSMFPAPRQRWVDAMASREEDIGSLPHETLIIHGREDQVIPLSNSYTLLRLIPRAQLHVFGRCGHWTQIEHGERFNRLVGDFFSEEAL</sequence>
<dbReference type="OrthoDB" id="9799989at2"/>
<keyword evidence="3" id="KW-0614">Plasmid</keyword>
<evidence type="ECO:0000256" key="1">
    <source>
        <dbReference type="ARBA" id="ARBA00022801"/>
    </source>
</evidence>
<dbReference type="PRINTS" id="PR00111">
    <property type="entry name" value="ABHYDROLASE"/>
</dbReference>
<feature type="domain" description="AB hydrolase-1" evidence="2">
    <location>
        <begin position="28"/>
        <end position="259"/>
    </location>
</feature>
<dbReference type="InterPro" id="IPR000639">
    <property type="entry name" value="Epox_hydrolase-like"/>
</dbReference>
<gene>
    <name evidence="3" type="ORF">CJU94_38205</name>
</gene>
<organism evidence="3 4">
    <name type="scientific">Paraburkholderia aromaticivorans</name>
    <dbReference type="NCBI Taxonomy" id="2026199"/>
    <lineage>
        <taxon>Bacteria</taxon>
        <taxon>Pseudomonadati</taxon>
        <taxon>Pseudomonadota</taxon>
        <taxon>Betaproteobacteria</taxon>
        <taxon>Burkholderiales</taxon>
        <taxon>Burkholderiaceae</taxon>
        <taxon>Paraburkholderia</taxon>
    </lineage>
</organism>
<dbReference type="KEGG" id="parb:CJU94_38205"/>
<evidence type="ECO:0000313" key="3">
    <source>
        <dbReference type="EMBL" id="ASW03982.1"/>
    </source>
</evidence>
<keyword evidence="1 3" id="KW-0378">Hydrolase</keyword>
<dbReference type="Gene3D" id="3.40.50.1820">
    <property type="entry name" value="alpha/beta hydrolase"/>
    <property type="match status" value="1"/>
</dbReference>
<dbReference type="EMBL" id="CP022992">
    <property type="protein sequence ID" value="ASW03982.1"/>
    <property type="molecule type" value="Genomic_DNA"/>
</dbReference>
<evidence type="ECO:0000259" key="2">
    <source>
        <dbReference type="Pfam" id="PF00561"/>
    </source>
</evidence>
<dbReference type="InterPro" id="IPR000073">
    <property type="entry name" value="AB_hydrolase_1"/>
</dbReference>
<dbReference type="PANTHER" id="PTHR43798:SF31">
    <property type="entry name" value="AB HYDROLASE SUPERFAMILY PROTEIN YCLE"/>
    <property type="match status" value="1"/>
</dbReference>
<geneLocation type="plasmid" evidence="3 4">
    <name>pBN2</name>
</geneLocation>
<dbReference type="InterPro" id="IPR050266">
    <property type="entry name" value="AB_hydrolase_sf"/>
</dbReference>